<sequence>MNDKSSNPNAIPEKVAKVMIDEIFRKNNVNPEEIKNNLSNDQKKMLKDMVEDLREQVNQFNKGEKDTTKTDE</sequence>
<organism evidence="2 3">
    <name type="scientific">Lentibacillus persicus</name>
    <dbReference type="NCBI Taxonomy" id="640948"/>
    <lineage>
        <taxon>Bacteria</taxon>
        <taxon>Bacillati</taxon>
        <taxon>Bacillota</taxon>
        <taxon>Bacilli</taxon>
        <taxon>Bacillales</taxon>
        <taxon>Bacillaceae</taxon>
        <taxon>Lentibacillus</taxon>
    </lineage>
</organism>
<feature type="coiled-coil region" evidence="1">
    <location>
        <begin position="36"/>
        <end position="63"/>
    </location>
</feature>
<name>A0A1I1Y925_9BACI</name>
<dbReference type="AlphaFoldDB" id="A0A1I1Y925"/>
<keyword evidence="3" id="KW-1185">Reference proteome</keyword>
<keyword evidence="2" id="KW-0167">Capsid protein</keyword>
<dbReference type="RefSeq" id="WP_090086049.1">
    <property type="nucleotide sequence ID" value="NZ_FOMR01000009.1"/>
</dbReference>
<evidence type="ECO:0000256" key="1">
    <source>
        <dbReference type="SAM" id="Coils"/>
    </source>
</evidence>
<dbReference type="OrthoDB" id="2739784at2"/>
<dbReference type="EMBL" id="FOMR01000009">
    <property type="protein sequence ID" value="SFE16077.1"/>
    <property type="molecule type" value="Genomic_DNA"/>
</dbReference>
<reference evidence="3" key="1">
    <citation type="submission" date="2016-10" db="EMBL/GenBank/DDBJ databases">
        <authorList>
            <person name="Varghese N."/>
            <person name="Submissions S."/>
        </authorList>
    </citation>
    <scope>NUCLEOTIDE SEQUENCE [LARGE SCALE GENOMIC DNA]</scope>
    <source>
        <strain evidence="3">DSM 22530</strain>
    </source>
</reference>
<gene>
    <name evidence="2" type="ORF">SAMN05216238_10957</name>
</gene>
<evidence type="ECO:0000313" key="2">
    <source>
        <dbReference type="EMBL" id="SFE16077.1"/>
    </source>
</evidence>
<dbReference type="STRING" id="640948.SAMN05216238_10957"/>
<protein>
    <submittedName>
        <fullName evidence="2">Spore coat protein W</fullName>
    </submittedName>
</protein>
<evidence type="ECO:0000313" key="3">
    <source>
        <dbReference type="Proteomes" id="UP000199474"/>
    </source>
</evidence>
<accession>A0A1I1Y925</accession>
<keyword evidence="2" id="KW-0946">Virion</keyword>
<dbReference type="Proteomes" id="UP000199474">
    <property type="component" value="Unassembled WGS sequence"/>
</dbReference>
<proteinExistence type="predicted"/>
<keyword evidence="1" id="KW-0175">Coiled coil</keyword>